<feature type="non-terminal residue" evidence="3">
    <location>
        <position position="1"/>
    </location>
</feature>
<comment type="caution">
    <text evidence="3">The sequence shown here is derived from an EMBL/GenBank/DDBJ whole genome shotgun (WGS) entry which is preliminary data.</text>
</comment>
<dbReference type="Gene3D" id="2.40.70.10">
    <property type="entry name" value="Acid Proteases"/>
    <property type="match status" value="1"/>
</dbReference>
<keyword evidence="4" id="KW-1185">Reference proteome</keyword>
<proteinExistence type="predicted"/>
<keyword evidence="1" id="KW-0862">Zinc</keyword>
<gene>
    <name evidence="3" type="ORF">CFOL_v3_09394</name>
</gene>
<evidence type="ECO:0000259" key="2">
    <source>
        <dbReference type="PROSITE" id="PS50158"/>
    </source>
</evidence>
<keyword evidence="1" id="KW-0863">Zinc-finger</keyword>
<feature type="domain" description="CCHC-type" evidence="2">
    <location>
        <begin position="4"/>
        <end position="20"/>
    </location>
</feature>
<dbReference type="InterPro" id="IPR021109">
    <property type="entry name" value="Peptidase_aspartic_dom_sf"/>
</dbReference>
<evidence type="ECO:0000313" key="4">
    <source>
        <dbReference type="Proteomes" id="UP000187406"/>
    </source>
</evidence>
<dbReference type="OrthoDB" id="1747743at2759"/>
<dbReference type="GO" id="GO:0008270">
    <property type="term" value="F:zinc ion binding"/>
    <property type="evidence" value="ECO:0007669"/>
    <property type="project" value="UniProtKB-KW"/>
</dbReference>
<dbReference type="AlphaFoldDB" id="A0A1Q3BCZ4"/>
<dbReference type="EMBL" id="BDDD01000437">
    <property type="protein sequence ID" value="GAV65880.1"/>
    <property type="molecule type" value="Genomic_DNA"/>
</dbReference>
<dbReference type="PANTHER" id="PTHR35046:SF26">
    <property type="entry name" value="RNA-DIRECTED DNA POLYMERASE"/>
    <property type="match status" value="1"/>
</dbReference>
<keyword evidence="1" id="KW-0479">Metal-binding</keyword>
<dbReference type="InterPro" id="IPR001878">
    <property type="entry name" value="Znf_CCHC"/>
</dbReference>
<reference evidence="4" key="1">
    <citation type="submission" date="2016-04" db="EMBL/GenBank/DDBJ databases">
        <title>Cephalotus genome sequencing.</title>
        <authorList>
            <person name="Fukushima K."/>
            <person name="Hasebe M."/>
            <person name="Fang X."/>
        </authorList>
    </citation>
    <scope>NUCLEOTIDE SEQUENCE [LARGE SCALE GENOMIC DNA]</scope>
    <source>
        <strain evidence="4">cv. St1</strain>
    </source>
</reference>
<dbReference type="SMART" id="SM00343">
    <property type="entry name" value="ZnF_C2HC"/>
    <property type="match status" value="1"/>
</dbReference>
<dbReference type="SUPFAM" id="SSF57756">
    <property type="entry name" value="Retrovirus zinc finger-like domains"/>
    <property type="match status" value="1"/>
</dbReference>
<dbReference type="InParanoid" id="A0A1Q3BCZ4"/>
<evidence type="ECO:0000313" key="3">
    <source>
        <dbReference type="EMBL" id="GAV65880.1"/>
    </source>
</evidence>
<evidence type="ECO:0000256" key="1">
    <source>
        <dbReference type="PROSITE-ProRule" id="PRU00047"/>
    </source>
</evidence>
<organism evidence="3 4">
    <name type="scientific">Cephalotus follicularis</name>
    <name type="common">Albany pitcher plant</name>
    <dbReference type="NCBI Taxonomy" id="3775"/>
    <lineage>
        <taxon>Eukaryota</taxon>
        <taxon>Viridiplantae</taxon>
        <taxon>Streptophyta</taxon>
        <taxon>Embryophyta</taxon>
        <taxon>Tracheophyta</taxon>
        <taxon>Spermatophyta</taxon>
        <taxon>Magnoliopsida</taxon>
        <taxon>eudicotyledons</taxon>
        <taxon>Gunneridae</taxon>
        <taxon>Pentapetalae</taxon>
        <taxon>rosids</taxon>
        <taxon>fabids</taxon>
        <taxon>Oxalidales</taxon>
        <taxon>Cephalotaceae</taxon>
        <taxon>Cephalotus</taxon>
    </lineage>
</organism>
<dbReference type="InterPro" id="IPR036875">
    <property type="entry name" value="Znf_CCHC_sf"/>
</dbReference>
<name>A0A1Q3BCZ4_CEPFO</name>
<dbReference type="Proteomes" id="UP000187406">
    <property type="component" value="Unassembled WGS sequence"/>
</dbReference>
<protein>
    <submittedName>
        <fullName evidence="3">Zf-CCHC domain-containing protein</fullName>
    </submittedName>
</protein>
<dbReference type="Gene3D" id="4.10.60.10">
    <property type="entry name" value="Zinc finger, CCHC-type"/>
    <property type="match status" value="1"/>
</dbReference>
<sequence length="126" mass="14108">SYKKCFKCHSYGHFQAECPNKRVMTLKEIEEIVAAPQEEEFEVESSNDEETLVTDPLNGELLVVRCALHAKLKTSDDQRENVFQSRCSIKGRVCSLIIDSGSCTNVATTTIVEKLNLSTTPHPSPY</sequence>
<dbReference type="PROSITE" id="PS50158">
    <property type="entry name" value="ZF_CCHC"/>
    <property type="match status" value="1"/>
</dbReference>
<dbReference type="PANTHER" id="PTHR35046">
    <property type="entry name" value="ZINC KNUCKLE (CCHC-TYPE) FAMILY PROTEIN"/>
    <property type="match status" value="1"/>
</dbReference>
<dbReference type="GO" id="GO:0003676">
    <property type="term" value="F:nucleic acid binding"/>
    <property type="evidence" value="ECO:0007669"/>
    <property type="project" value="InterPro"/>
</dbReference>
<accession>A0A1Q3BCZ4</accession>